<dbReference type="InterPro" id="IPR039420">
    <property type="entry name" value="WalR-like"/>
</dbReference>
<evidence type="ECO:0000256" key="1">
    <source>
        <dbReference type="ARBA" id="ARBA00004496"/>
    </source>
</evidence>
<keyword evidence="7" id="KW-0804">Transcription</keyword>
<evidence type="ECO:0000256" key="4">
    <source>
        <dbReference type="ARBA" id="ARBA00023012"/>
    </source>
</evidence>
<dbReference type="GO" id="GO:0005829">
    <property type="term" value="C:cytosol"/>
    <property type="evidence" value="ECO:0007669"/>
    <property type="project" value="TreeGrafter"/>
</dbReference>
<dbReference type="Pfam" id="PF00072">
    <property type="entry name" value="Response_reg"/>
    <property type="match status" value="1"/>
</dbReference>
<dbReference type="CDD" id="cd00383">
    <property type="entry name" value="trans_reg_C"/>
    <property type="match status" value="1"/>
</dbReference>
<keyword evidence="2" id="KW-0963">Cytoplasm</keyword>
<dbReference type="InterPro" id="IPR036388">
    <property type="entry name" value="WH-like_DNA-bd_sf"/>
</dbReference>
<comment type="subcellular location">
    <subcellularLocation>
        <location evidence="1">Cytoplasm</location>
    </subcellularLocation>
</comment>
<organism evidence="13 14">
    <name type="scientific">Caenispirillum bisanense</name>
    <dbReference type="NCBI Taxonomy" id="414052"/>
    <lineage>
        <taxon>Bacteria</taxon>
        <taxon>Pseudomonadati</taxon>
        <taxon>Pseudomonadota</taxon>
        <taxon>Alphaproteobacteria</taxon>
        <taxon>Rhodospirillales</taxon>
        <taxon>Novispirillaceae</taxon>
        <taxon>Caenispirillum</taxon>
    </lineage>
</organism>
<keyword evidence="6 10" id="KW-0238">DNA-binding</keyword>
<dbReference type="FunFam" id="1.10.10.10:FF:000099">
    <property type="entry name" value="Two-component system response regulator TorR"/>
    <property type="match status" value="1"/>
</dbReference>
<dbReference type="SUPFAM" id="SSF46894">
    <property type="entry name" value="C-terminal effector domain of the bipartite response regulators"/>
    <property type="match status" value="1"/>
</dbReference>
<evidence type="ECO:0000259" key="11">
    <source>
        <dbReference type="PROSITE" id="PS50110"/>
    </source>
</evidence>
<dbReference type="InterPro" id="IPR011006">
    <property type="entry name" value="CheY-like_superfamily"/>
</dbReference>
<feature type="DNA-binding region" description="OmpR/PhoB-type" evidence="10">
    <location>
        <begin position="133"/>
        <end position="233"/>
    </location>
</feature>
<dbReference type="InterPro" id="IPR016032">
    <property type="entry name" value="Sig_transdc_resp-reg_C-effctor"/>
</dbReference>
<feature type="domain" description="Response regulatory" evidence="11">
    <location>
        <begin position="7"/>
        <end position="120"/>
    </location>
</feature>
<reference evidence="14" key="1">
    <citation type="submission" date="2017-09" db="EMBL/GenBank/DDBJ databases">
        <authorList>
            <person name="Varghese N."/>
            <person name="Submissions S."/>
        </authorList>
    </citation>
    <scope>NUCLEOTIDE SEQUENCE [LARGE SCALE GENOMIC DNA]</scope>
    <source>
        <strain evidence="14">USBA 140</strain>
    </source>
</reference>
<evidence type="ECO:0000256" key="9">
    <source>
        <dbReference type="PROSITE-ProRule" id="PRU00169"/>
    </source>
</evidence>
<evidence type="ECO:0000256" key="6">
    <source>
        <dbReference type="ARBA" id="ARBA00023125"/>
    </source>
</evidence>
<dbReference type="SMART" id="SM00448">
    <property type="entry name" value="REC"/>
    <property type="match status" value="1"/>
</dbReference>
<dbReference type="GO" id="GO:0000976">
    <property type="term" value="F:transcription cis-regulatory region binding"/>
    <property type="evidence" value="ECO:0007669"/>
    <property type="project" value="TreeGrafter"/>
</dbReference>
<evidence type="ECO:0000256" key="7">
    <source>
        <dbReference type="ARBA" id="ARBA00023163"/>
    </source>
</evidence>
<evidence type="ECO:0000256" key="2">
    <source>
        <dbReference type="ARBA" id="ARBA00022490"/>
    </source>
</evidence>
<dbReference type="RefSeq" id="WP_097278059.1">
    <property type="nucleotide sequence ID" value="NZ_OCNJ01000002.1"/>
</dbReference>
<name>A0A286G9C5_9PROT</name>
<dbReference type="SUPFAM" id="SSF52172">
    <property type="entry name" value="CheY-like"/>
    <property type="match status" value="1"/>
</dbReference>
<dbReference type="SMART" id="SM00862">
    <property type="entry name" value="Trans_reg_C"/>
    <property type="match status" value="1"/>
</dbReference>
<gene>
    <name evidence="13" type="ORF">SAMN05421508_102299</name>
</gene>
<evidence type="ECO:0000313" key="14">
    <source>
        <dbReference type="Proteomes" id="UP000219621"/>
    </source>
</evidence>
<feature type="domain" description="OmpR/PhoB-type" evidence="12">
    <location>
        <begin position="133"/>
        <end position="233"/>
    </location>
</feature>
<proteinExistence type="predicted"/>
<accession>A0A286G9C5</accession>
<evidence type="ECO:0000259" key="12">
    <source>
        <dbReference type="PROSITE" id="PS51755"/>
    </source>
</evidence>
<evidence type="ECO:0000256" key="8">
    <source>
        <dbReference type="ARBA" id="ARBA00067337"/>
    </source>
</evidence>
<feature type="modified residue" description="4-aspartylphosphate" evidence="9">
    <location>
        <position position="56"/>
    </location>
</feature>
<dbReference type="InterPro" id="IPR001867">
    <property type="entry name" value="OmpR/PhoB-type_DNA-bd"/>
</dbReference>
<dbReference type="AlphaFoldDB" id="A0A286G9C5"/>
<dbReference type="InterPro" id="IPR001789">
    <property type="entry name" value="Sig_transdc_resp-reg_receiver"/>
</dbReference>
<sequence>MRPESHHILIVEDEQVSRAVLAAYLNREGYQVSEAANGDDMDRQLARRRFDLVLLDINLPGRDGLSLLRTLRAKSDMGIILVTAKSDAVDRVVGLELGADDYVVKPYEQRELLARVKNILRRAVRTDAARDERATYHFDGWRLDTGRRLLTDPSGVNVPLTTGEFNLLATLAAQPQRVFTRDRLLDAVSNREWSPSDRSIDVLIGRLRKKLEQDAAQPRLLVTVRNVGYVFTPEVT</sequence>
<dbReference type="PROSITE" id="PS50110">
    <property type="entry name" value="RESPONSE_REGULATORY"/>
    <property type="match status" value="1"/>
</dbReference>
<dbReference type="PROSITE" id="PS51755">
    <property type="entry name" value="OMPR_PHOB"/>
    <property type="match status" value="1"/>
</dbReference>
<dbReference type="Proteomes" id="UP000219621">
    <property type="component" value="Unassembled WGS sequence"/>
</dbReference>
<evidence type="ECO:0000313" key="13">
    <source>
        <dbReference type="EMBL" id="SOD92167.1"/>
    </source>
</evidence>
<dbReference type="GO" id="GO:0006355">
    <property type="term" value="P:regulation of DNA-templated transcription"/>
    <property type="evidence" value="ECO:0007669"/>
    <property type="project" value="InterPro"/>
</dbReference>
<dbReference type="Gene3D" id="6.10.250.690">
    <property type="match status" value="1"/>
</dbReference>
<dbReference type="PANTHER" id="PTHR48111">
    <property type="entry name" value="REGULATOR OF RPOS"/>
    <property type="match status" value="1"/>
</dbReference>
<keyword evidence="4" id="KW-0902">Two-component regulatory system</keyword>
<dbReference type="GO" id="GO:0000156">
    <property type="term" value="F:phosphorelay response regulator activity"/>
    <property type="evidence" value="ECO:0007669"/>
    <property type="project" value="TreeGrafter"/>
</dbReference>
<keyword evidence="3 9" id="KW-0597">Phosphoprotein</keyword>
<dbReference type="GO" id="GO:0032993">
    <property type="term" value="C:protein-DNA complex"/>
    <property type="evidence" value="ECO:0007669"/>
    <property type="project" value="TreeGrafter"/>
</dbReference>
<evidence type="ECO:0000256" key="5">
    <source>
        <dbReference type="ARBA" id="ARBA00023015"/>
    </source>
</evidence>
<evidence type="ECO:0000256" key="3">
    <source>
        <dbReference type="ARBA" id="ARBA00022553"/>
    </source>
</evidence>
<dbReference type="EMBL" id="OCNJ01000002">
    <property type="protein sequence ID" value="SOD92167.1"/>
    <property type="molecule type" value="Genomic_DNA"/>
</dbReference>
<dbReference type="Gene3D" id="1.10.10.10">
    <property type="entry name" value="Winged helix-like DNA-binding domain superfamily/Winged helix DNA-binding domain"/>
    <property type="match status" value="1"/>
</dbReference>
<dbReference type="OrthoDB" id="9784252at2"/>
<protein>
    <recommendedName>
        <fullName evidence="8">Regulatory protein VirG</fullName>
    </recommendedName>
</protein>
<evidence type="ECO:0000256" key="10">
    <source>
        <dbReference type="PROSITE-ProRule" id="PRU01091"/>
    </source>
</evidence>
<keyword evidence="5" id="KW-0805">Transcription regulation</keyword>
<dbReference type="Gene3D" id="3.40.50.2300">
    <property type="match status" value="1"/>
</dbReference>
<keyword evidence="14" id="KW-1185">Reference proteome</keyword>
<dbReference type="PANTHER" id="PTHR48111:SF58">
    <property type="entry name" value="TORCAD OPERON TRANSCRIPTIONAL REGULATORY PROTEIN TORR"/>
    <property type="match status" value="1"/>
</dbReference>
<dbReference type="Pfam" id="PF00486">
    <property type="entry name" value="Trans_reg_C"/>
    <property type="match status" value="1"/>
</dbReference>